<comment type="caution">
    <text evidence="2">The sequence shown here is derived from an EMBL/GenBank/DDBJ whole genome shotgun (WGS) entry which is preliminary data.</text>
</comment>
<protein>
    <recommendedName>
        <fullName evidence="1">Copine C-terminal domain-containing protein</fullName>
    </recommendedName>
</protein>
<name>A0A418APN7_9STRA</name>
<dbReference type="EMBL" id="QUSY01000867">
    <property type="protein sequence ID" value="RHY26985.1"/>
    <property type="molecule type" value="Genomic_DNA"/>
</dbReference>
<dbReference type="Proteomes" id="UP000285060">
    <property type="component" value="Unassembled WGS sequence"/>
</dbReference>
<dbReference type="GO" id="GO:0016567">
    <property type="term" value="P:protein ubiquitination"/>
    <property type="evidence" value="ECO:0007669"/>
    <property type="project" value="TreeGrafter"/>
</dbReference>
<keyword evidence="3" id="KW-1185">Reference proteome</keyword>
<dbReference type="AlphaFoldDB" id="A0A418APN7"/>
<dbReference type="Pfam" id="PF07002">
    <property type="entry name" value="Copine"/>
    <property type="match status" value="2"/>
</dbReference>
<feature type="domain" description="Copine C-terminal" evidence="1">
    <location>
        <begin position="243"/>
        <end position="358"/>
    </location>
</feature>
<dbReference type="VEuPathDB" id="FungiDB:H310_12300"/>
<evidence type="ECO:0000313" key="3">
    <source>
        <dbReference type="Proteomes" id="UP000285060"/>
    </source>
</evidence>
<feature type="domain" description="Copine C-terminal" evidence="1">
    <location>
        <begin position="2"/>
        <end position="182"/>
    </location>
</feature>
<accession>A0A418APN7</accession>
<dbReference type="GO" id="GO:0004842">
    <property type="term" value="F:ubiquitin-protein transferase activity"/>
    <property type="evidence" value="ECO:0007669"/>
    <property type="project" value="TreeGrafter"/>
</dbReference>
<dbReference type="PANTHER" id="PTHR45751:SF11">
    <property type="entry name" value="COPINE FAMILY PROTEIN 2"/>
    <property type="match status" value="1"/>
</dbReference>
<evidence type="ECO:0000313" key="2">
    <source>
        <dbReference type="EMBL" id="RHY26985.1"/>
    </source>
</evidence>
<dbReference type="InterPro" id="IPR036465">
    <property type="entry name" value="vWFA_dom_sf"/>
</dbReference>
<reference evidence="2 3" key="1">
    <citation type="submission" date="2018-08" db="EMBL/GenBank/DDBJ databases">
        <title>Aphanomyces genome sequencing and annotation.</title>
        <authorList>
            <person name="Minardi D."/>
            <person name="Oidtmann B."/>
            <person name="Van Der Giezen M."/>
            <person name="Studholme D.J."/>
        </authorList>
    </citation>
    <scope>NUCLEOTIDE SEQUENCE [LARGE SCALE GENOMIC DNA]</scope>
    <source>
        <strain evidence="2 3">NJM0002</strain>
    </source>
</reference>
<sequence>MGHTLEAFDDDKLIPTLGFGDTRTSCVSFFNLGVNSAPCRGLAEVLDRYKQVTPFVQLSGPTNFAPVIHETIRIVQQSRQYHILVIIADGQVSNATETRNAIVAASNYPISIIMVGVGDGPWDMMKAFDNELPARRFDNFQFVEYTKVLLRNPTAPEVGFATAALMEIPAELQQALRRAGLESSNLVVAIDYTKSNEWSGEKSFQGKSLHYIDPTGANVNPYQVLLHGLEPLYGRRISSSCAQSVIHIMGRTLEVFDDDKLIPVLGFGDVQTGSTGFFSLGVNNRPCHGFDEVLARYKELTPTIHLSGPTNFAPVIHETIRIVQETRQYHILVIVADGQVTSEKETQDAIVAASNYPICELLGHATSP</sequence>
<organism evidence="2 3">
    <name type="scientific">Aphanomyces invadans</name>
    <dbReference type="NCBI Taxonomy" id="157072"/>
    <lineage>
        <taxon>Eukaryota</taxon>
        <taxon>Sar</taxon>
        <taxon>Stramenopiles</taxon>
        <taxon>Oomycota</taxon>
        <taxon>Saprolegniomycetes</taxon>
        <taxon>Saprolegniales</taxon>
        <taxon>Verrucalvaceae</taxon>
        <taxon>Aphanomyces</taxon>
    </lineage>
</organism>
<dbReference type="PANTHER" id="PTHR45751">
    <property type="entry name" value="COPINE FAMILY PROTEIN 1"/>
    <property type="match status" value="1"/>
</dbReference>
<gene>
    <name evidence="2" type="ORF">DYB32_010328</name>
</gene>
<evidence type="ECO:0000259" key="1">
    <source>
        <dbReference type="Pfam" id="PF07002"/>
    </source>
</evidence>
<dbReference type="InterPro" id="IPR052079">
    <property type="entry name" value="E3_ligase/Copine_domain"/>
</dbReference>
<proteinExistence type="predicted"/>
<dbReference type="InterPro" id="IPR010734">
    <property type="entry name" value="Copine_C"/>
</dbReference>
<dbReference type="SUPFAM" id="SSF53300">
    <property type="entry name" value="vWA-like"/>
    <property type="match status" value="2"/>
</dbReference>
<dbReference type="GO" id="GO:0005634">
    <property type="term" value="C:nucleus"/>
    <property type="evidence" value="ECO:0007669"/>
    <property type="project" value="TreeGrafter"/>
</dbReference>